<dbReference type="AlphaFoldDB" id="A0A9Q6EJW7"/>
<name>A0A9Q6EJW7_NOSLI</name>
<accession>A0A9Q6EJW7</accession>
<reference evidence="1 2" key="1">
    <citation type="submission" date="2015-02" db="EMBL/GenBank/DDBJ databases">
        <title>Nostoc linckia genome annotation.</title>
        <authorList>
            <person name="Zhou Z."/>
        </authorList>
    </citation>
    <scope>NUCLEOTIDE SEQUENCE [LARGE SCALE GENOMIC DNA]</scope>
    <source>
        <strain evidence="2">z8</strain>
    </source>
</reference>
<evidence type="ECO:0000313" key="2">
    <source>
        <dbReference type="Proteomes" id="UP000222310"/>
    </source>
</evidence>
<dbReference type="Proteomes" id="UP000222310">
    <property type="component" value="Unassembled WGS sequence"/>
</dbReference>
<organism evidence="1 2">
    <name type="scientific">Nostoc linckia z8</name>
    <dbReference type="NCBI Taxonomy" id="1628746"/>
    <lineage>
        <taxon>Bacteria</taxon>
        <taxon>Bacillati</taxon>
        <taxon>Cyanobacteriota</taxon>
        <taxon>Cyanophyceae</taxon>
        <taxon>Nostocales</taxon>
        <taxon>Nostocaceae</taxon>
        <taxon>Nostoc</taxon>
    </lineage>
</organism>
<dbReference type="EMBL" id="LAHD01000065">
    <property type="protein sequence ID" value="PHK01780.1"/>
    <property type="molecule type" value="Genomic_DNA"/>
</dbReference>
<protein>
    <submittedName>
        <fullName evidence="1">Uncharacterized protein</fullName>
    </submittedName>
</protein>
<gene>
    <name evidence="1" type="ORF">VF08_21210</name>
</gene>
<sequence>MSKGAFFGVREEVLSMELICYPLMGTKSQRCMRRRRAKGWQVGGRSYHYVPRYDLIRRLMEQTGLSEQLVRKQIRDERLWLLQQDYGTTAITPADV</sequence>
<evidence type="ECO:0000313" key="1">
    <source>
        <dbReference type="EMBL" id="PHK01780.1"/>
    </source>
</evidence>
<proteinExistence type="predicted"/>
<comment type="caution">
    <text evidence="1">The sequence shown here is derived from an EMBL/GenBank/DDBJ whole genome shotgun (WGS) entry which is preliminary data.</text>
</comment>